<feature type="region of interest" description="Disordered" evidence="1">
    <location>
        <begin position="409"/>
        <end position="450"/>
    </location>
</feature>
<dbReference type="HOGENOM" id="CLU_508247_0_0_1"/>
<protein>
    <submittedName>
        <fullName evidence="2">Uncharacterized protein</fullName>
    </submittedName>
</protein>
<organism evidence="2 3">
    <name type="scientific">Uncinula necator</name>
    <name type="common">Grape powdery mildew</name>
    <dbReference type="NCBI Taxonomy" id="52586"/>
    <lineage>
        <taxon>Eukaryota</taxon>
        <taxon>Fungi</taxon>
        <taxon>Dikarya</taxon>
        <taxon>Ascomycota</taxon>
        <taxon>Pezizomycotina</taxon>
        <taxon>Leotiomycetes</taxon>
        <taxon>Erysiphales</taxon>
        <taxon>Erysiphaceae</taxon>
        <taxon>Erysiphe</taxon>
    </lineage>
</organism>
<dbReference type="AlphaFoldDB" id="A0A0B1PG93"/>
<dbReference type="Proteomes" id="UP000030854">
    <property type="component" value="Unassembled WGS sequence"/>
</dbReference>
<accession>A0A0B1PG93</accession>
<feature type="compositionally biased region" description="Basic and acidic residues" evidence="1">
    <location>
        <begin position="426"/>
        <end position="437"/>
    </location>
</feature>
<dbReference type="OrthoDB" id="409136at2759"/>
<dbReference type="STRING" id="52586.A0A0B1PG93"/>
<feature type="region of interest" description="Disordered" evidence="1">
    <location>
        <begin position="485"/>
        <end position="536"/>
    </location>
</feature>
<feature type="region of interest" description="Disordered" evidence="1">
    <location>
        <begin position="383"/>
        <end position="402"/>
    </location>
</feature>
<feature type="compositionally biased region" description="Low complexity" evidence="1">
    <location>
        <begin position="319"/>
        <end position="329"/>
    </location>
</feature>
<evidence type="ECO:0000313" key="2">
    <source>
        <dbReference type="EMBL" id="KHJ35609.1"/>
    </source>
</evidence>
<evidence type="ECO:0000256" key="1">
    <source>
        <dbReference type="SAM" id="MobiDB-lite"/>
    </source>
</evidence>
<feature type="compositionally biased region" description="Basic and acidic residues" evidence="1">
    <location>
        <begin position="251"/>
        <end position="261"/>
    </location>
</feature>
<feature type="region of interest" description="Disordered" evidence="1">
    <location>
        <begin position="244"/>
        <end position="370"/>
    </location>
</feature>
<dbReference type="EMBL" id="JNVN01000327">
    <property type="protein sequence ID" value="KHJ35609.1"/>
    <property type="molecule type" value="Genomic_DNA"/>
</dbReference>
<feature type="compositionally biased region" description="Polar residues" evidence="1">
    <location>
        <begin position="415"/>
        <end position="425"/>
    </location>
</feature>
<reference evidence="2 3" key="1">
    <citation type="journal article" date="2014" name="BMC Genomics">
        <title>Adaptive genomic structural variation in the grape powdery mildew pathogen, Erysiphe necator.</title>
        <authorList>
            <person name="Jones L."/>
            <person name="Riaz S."/>
            <person name="Morales-Cruz A."/>
            <person name="Amrine K.C."/>
            <person name="McGuire B."/>
            <person name="Gubler W.D."/>
            <person name="Walker M.A."/>
            <person name="Cantu D."/>
        </authorList>
    </citation>
    <scope>NUCLEOTIDE SEQUENCE [LARGE SCALE GENOMIC DNA]</scope>
    <source>
        <strain evidence="3">c</strain>
    </source>
</reference>
<evidence type="ECO:0000313" key="3">
    <source>
        <dbReference type="Proteomes" id="UP000030854"/>
    </source>
</evidence>
<gene>
    <name evidence="2" type="ORF">EV44_g2891</name>
</gene>
<feature type="compositionally biased region" description="Polar residues" evidence="1">
    <location>
        <begin position="438"/>
        <end position="450"/>
    </location>
</feature>
<feature type="region of interest" description="Disordered" evidence="1">
    <location>
        <begin position="1"/>
        <end position="76"/>
    </location>
</feature>
<comment type="caution">
    <text evidence="2">The sequence shown here is derived from an EMBL/GenBank/DDBJ whole genome shotgun (WGS) entry which is preliminary data.</text>
</comment>
<name>A0A0B1PG93_UNCNE</name>
<sequence length="536" mass="60876">MKACPAYVEELDENDQILPGTRRTARAPTTEHASDNKSKTILSPNREKFHQSEVNISDIKSKEKTSHSPKKNPISIKIPASQSYPLATMAGNYNSYYYGMPPSNEGHHQYYPQPHDSYSMMINDYSLPPEEAYAMSTELHSPPPPHPQPMSGYYQYPSMSPTAISCFPPHSPSYVRYSAQSSQDYGYQSHQEYAYPPLQEYSYPPTQEYSYPPLPRTTSRSLAARFQVRDQPWDRSIDPISRTASAFGTRDFPRQRSRTLEEGYESASDSHFLRNRAHERRVGAIGARSHPRESFNSESTSGNLLPRDRYIRGSQPRESSSSNTKSQESSRARRPSVSFDLSHKDENPKFEPPANSSRRRQCCYDQSTPESFTDYESKLKMASSYQEEAMGPNAPLPKRLDAPQLRKLQKRLDNTNRTSKSSASRDGSDLRKSETRTNRSGSPSEDQNVTIKVLTGSARVTLGGAQIDCSEGGAIEIKHDKVFGRRPSPEYINSEPSVDDHERRHRLEKQYGRPRVSSRAHRHSPDDSDYYNGSYR</sequence>
<keyword evidence="3" id="KW-1185">Reference proteome</keyword>
<proteinExistence type="predicted"/>